<dbReference type="EMBL" id="BJOU01000001">
    <property type="protein sequence ID" value="GED97007.1"/>
    <property type="molecule type" value="Genomic_DNA"/>
</dbReference>
<feature type="domain" description="Thiolase N-terminal" evidence="6">
    <location>
        <begin position="22"/>
        <end position="286"/>
    </location>
</feature>
<protein>
    <submittedName>
        <fullName evidence="8">Acetyl-CoA acetyltransferase</fullName>
    </submittedName>
</protein>
<dbReference type="InterPro" id="IPR016039">
    <property type="entry name" value="Thiolase-like"/>
</dbReference>
<dbReference type="Pfam" id="PF00108">
    <property type="entry name" value="Thiolase_N"/>
    <property type="match status" value="1"/>
</dbReference>
<dbReference type="AlphaFoldDB" id="A0A7I9UUX0"/>
<dbReference type="CDD" id="cd00751">
    <property type="entry name" value="thiolase"/>
    <property type="match status" value="1"/>
</dbReference>
<dbReference type="PROSITE" id="PS00737">
    <property type="entry name" value="THIOLASE_2"/>
    <property type="match status" value="1"/>
</dbReference>
<accession>A0A7I9UUX0</accession>
<feature type="domain" description="Thiolase C-terminal" evidence="7">
    <location>
        <begin position="297"/>
        <end position="440"/>
    </location>
</feature>
<dbReference type="GO" id="GO:0005829">
    <property type="term" value="C:cytosol"/>
    <property type="evidence" value="ECO:0007669"/>
    <property type="project" value="TreeGrafter"/>
</dbReference>
<keyword evidence="9" id="KW-1185">Reference proteome</keyword>
<evidence type="ECO:0000256" key="5">
    <source>
        <dbReference type="RuleBase" id="RU003557"/>
    </source>
</evidence>
<dbReference type="PANTHER" id="PTHR42689:SF1">
    <property type="entry name" value="ACETYL-COA ACYLTRANSFERASE FADA2 (3-KETOACYL-COA THIOLASE) (BETA-KETOTHIOLASE)-RELATED"/>
    <property type="match status" value="1"/>
</dbReference>
<comment type="caution">
    <text evidence="8">The sequence shown here is derived from an EMBL/GenBank/DDBJ whole genome shotgun (WGS) entry which is preliminary data.</text>
</comment>
<dbReference type="InterPro" id="IPR020616">
    <property type="entry name" value="Thiolase_N"/>
</dbReference>
<feature type="active site" description="Proton acceptor" evidence="4">
    <location>
        <position position="398"/>
    </location>
</feature>
<comment type="similarity">
    <text evidence="1 5">Belongs to the thiolase-like superfamily. Thiolase family.</text>
</comment>
<dbReference type="InterPro" id="IPR020617">
    <property type="entry name" value="Thiolase_C"/>
</dbReference>
<dbReference type="Proteomes" id="UP000444980">
    <property type="component" value="Unassembled WGS sequence"/>
</dbReference>
<evidence type="ECO:0000313" key="9">
    <source>
        <dbReference type="Proteomes" id="UP000444980"/>
    </source>
</evidence>
<sequence length="442" mass="46429">MAQSARGALGLAAMATRELAPVYVLGGNRIPFARSNGAYLSETNQSMLTAALDGLVARYDLAGAHLGEVAGGAVVKLARDHSLTREALLDTALSRATPTVDVQQQCATGGQAVVHIANKIACGQIESGVACGADTTSDPPIGFGPRLRDRLVRINAARSTGDRLKLAVQLPFSLDFDIPSPHERRTKLTPGAAQAVTGERWGIGRAEQDEIALASHRNLAAAYDRGFFDDLVTPFCGLDQDDNLRRDIDAERLARLKPCFGGPDGTMTAANSTTLTDGASSVLMGTAEWASQRGLTPLARIVDAQSWAVDYVDGDPKTQGVLMAPAYAVSALLRRNGLALQDFDYYEIHEAFASQVLSTLAAWADPGFCRDELGRDEPLGSIDRERLNVAGGSLATGHPFGATGGRITATLAKLLARNGAGRGLISICAGSGMSVTMILEAA</sequence>
<keyword evidence="3 5" id="KW-0012">Acyltransferase</keyword>
<dbReference type="NCBIfam" id="NF006740">
    <property type="entry name" value="PRK09268.1"/>
    <property type="match status" value="1"/>
</dbReference>
<dbReference type="InterPro" id="IPR050521">
    <property type="entry name" value="3-ketoacyl-CoA_Thiolase"/>
</dbReference>
<reference evidence="9" key="1">
    <citation type="submission" date="2019-06" db="EMBL/GenBank/DDBJ databases">
        <title>Gordonia isolated from sludge of a wastewater treatment plant.</title>
        <authorList>
            <person name="Tamura T."/>
            <person name="Aoyama K."/>
            <person name="Kang Y."/>
            <person name="Saito S."/>
            <person name="Akiyama N."/>
            <person name="Yazawa K."/>
            <person name="Gonoi T."/>
            <person name="Mikami Y."/>
        </authorList>
    </citation>
    <scope>NUCLEOTIDE SEQUENCE [LARGE SCALE GENOMIC DNA]</scope>
    <source>
        <strain evidence="9">NBRC 107697</strain>
    </source>
</reference>
<evidence type="ECO:0000259" key="6">
    <source>
        <dbReference type="Pfam" id="PF00108"/>
    </source>
</evidence>
<dbReference type="Gene3D" id="3.40.47.10">
    <property type="match status" value="1"/>
</dbReference>
<dbReference type="PANTHER" id="PTHR42689">
    <property type="entry name" value="ACETYL-COA ACYLTRANSFERASE FADA2 (3-KETOACYL-COA THIOLASE) (BETA-KETOTHIOLASE)-RELATED"/>
    <property type="match status" value="1"/>
</dbReference>
<evidence type="ECO:0000313" key="8">
    <source>
        <dbReference type="EMBL" id="GED97007.1"/>
    </source>
</evidence>
<dbReference type="InterPro" id="IPR020613">
    <property type="entry name" value="Thiolase_CS"/>
</dbReference>
<gene>
    <name evidence="8" type="primary">atoB_2</name>
    <name evidence="8" type="ORF">nbrc107697_10460</name>
</gene>
<organism evidence="8 9">
    <name type="scientific">Gordonia crocea</name>
    <dbReference type="NCBI Taxonomy" id="589162"/>
    <lineage>
        <taxon>Bacteria</taxon>
        <taxon>Bacillati</taxon>
        <taxon>Actinomycetota</taxon>
        <taxon>Actinomycetes</taxon>
        <taxon>Mycobacteriales</taxon>
        <taxon>Gordoniaceae</taxon>
        <taxon>Gordonia</taxon>
    </lineage>
</organism>
<evidence type="ECO:0000256" key="3">
    <source>
        <dbReference type="ARBA" id="ARBA00023315"/>
    </source>
</evidence>
<evidence type="ECO:0000259" key="7">
    <source>
        <dbReference type="Pfam" id="PF02803"/>
    </source>
</evidence>
<evidence type="ECO:0000256" key="2">
    <source>
        <dbReference type="ARBA" id="ARBA00022679"/>
    </source>
</evidence>
<evidence type="ECO:0000256" key="1">
    <source>
        <dbReference type="ARBA" id="ARBA00010982"/>
    </source>
</evidence>
<name>A0A7I9UUX0_9ACTN</name>
<dbReference type="GO" id="GO:0016747">
    <property type="term" value="F:acyltransferase activity, transferring groups other than amino-acyl groups"/>
    <property type="evidence" value="ECO:0007669"/>
    <property type="project" value="InterPro"/>
</dbReference>
<keyword evidence="2 5" id="KW-0808">Transferase</keyword>
<evidence type="ECO:0000256" key="4">
    <source>
        <dbReference type="PIRSR" id="PIRSR000429-1"/>
    </source>
</evidence>
<feature type="active site" description="Proton acceptor" evidence="4">
    <location>
        <position position="428"/>
    </location>
</feature>
<proteinExistence type="inferred from homology"/>
<dbReference type="Pfam" id="PF02803">
    <property type="entry name" value="Thiolase_C"/>
    <property type="match status" value="1"/>
</dbReference>
<dbReference type="NCBIfam" id="TIGR01930">
    <property type="entry name" value="AcCoA-C-Actrans"/>
    <property type="match status" value="1"/>
</dbReference>
<dbReference type="SUPFAM" id="SSF53901">
    <property type="entry name" value="Thiolase-like"/>
    <property type="match status" value="2"/>
</dbReference>
<dbReference type="InterPro" id="IPR002155">
    <property type="entry name" value="Thiolase"/>
</dbReference>
<dbReference type="PIRSF" id="PIRSF000429">
    <property type="entry name" value="Ac-CoA_Ac_transf"/>
    <property type="match status" value="1"/>
</dbReference>
<feature type="active site" description="Acyl-thioester intermediate" evidence="4">
    <location>
        <position position="106"/>
    </location>
</feature>